<proteinExistence type="predicted"/>
<dbReference type="EMBL" id="SDPN01000005">
    <property type="protein sequence ID" value="RXZ72346.1"/>
    <property type="molecule type" value="Genomic_DNA"/>
</dbReference>
<dbReference type="InterPro" id="IPR045394">
    <property type="entry name" value="Abhydrolase_dom"/>
</dbReference>
<gene>
    <name evidence="2" type="ORF">ESP51_04025</name>
</gene>
<dbReference type="Pfam" id="PF20091">
    <property type="entry name" value="Abhydrolase_10"/>
    <property type="match status" value="1"/>
</dbReference>
<evidence type="ECO:0000259" key="1">
    <source>
        <dbReference type="Pfam" id="PF20091"/>
    </source>
</evidence>
<keyword evidence="3" id="KW-1185">Reference proteome</keyword>
<reference evidence="2 3" key="1">
    <citation type="submission" date="2019-01" db="EMBL/GenBank/DDBJ databases">
        <title>Agromyces.</title>
        <authorList>
            <person name="Li J."/>
        </authorList>
    </citation>
    <scope>NUCLEOTIDE SEQUENCE [LARGE SCALE GENOMIC DNA]</scope>
    <source>
        <strain evidence="2 3">DSM 15934</strain>
    </source>
</reference>
<comment type="caution">
    <text evidence="2">The sequence shown here is derived from an EMBL/GenBank/DDBJ whole genome shotgun (WGS) entry which is preliminary data.</text>
</comment>
<feature type="domain" description="Alpha/beta hydrolase" evidence="1">
    <location>
        <begin position="16"/>
        <end position="430"/>
    </location>
</feature>
<sequence>MAVPAAALTEVDVPGTTPLGAAAVDLAALGYTEREFYADGVANRYSGAETGALQAAQIIDGDRPYRTRVLVRTPQPEDFNGTLIVEWANVTIGQDGEFLFAEVYEHLLREGYAVAAVSAQRVGVEHLKRWSPERYGSLSVDVNACGTDGTSLCTGDPLSWDIMSQVSKALADNVGDVEPLPGLEVENVIAAGQSQSAARLTVYYNTIQPLYELFDGFVYEDAAGQLRSDQAVPAISVNSDAFAFGFPRTTSEYTRVWEVAGGTHASLYGSQYMDEVIVRDQSLLGPNGPISFTDWIEPSCVALPAFSTVDTGLVLNAAIESVREWILTGNPAAPSKLFDRDAAGVPVRDADGNALGGVRLAQLTAPTAFLTPRNGTAFPCSVSGQHRYYTDEELKSLYGTHDNYVKQVRSTMHEAQNDGYILKFDEKAAVEAAKASNVAR</sequence>
<evidence type="ECO:0000313" key="3">
    <source>
        <dbReference type="Proteomes" id="UP000293865"/>
    </source>
</evidence>
<protein>
    <recommendedName>
        <fullName evidence="1">Alpha/beta hydrolase domain-containing protein</fullName>
    </recommendedName>
</protein>
<dbReference type="OrthoDB" id="1971292at2"/>
<dbReference type="Proteomes" id="UP000293865">
    <property type="component" value="Unassembled WGS sequence"/>
</dbReference>
<organism evidence="2 3">
    <name type="scientific">Agromyces albus</name>
    <dbReference type="NCBI Taxonomy" id="205332"/>
    <lineage>
        <taxon>Bacteria</taxon>
        <taxon>Bacillati</taxon>
        <taxon>Actinomycetota</taxon>
        <taxon>Actinomycetes</taxon>
        <taxon>Micrococcales</taxon>
        <taxon>Microbacteriaceae</taxon>
        <taxon>Agromyces</taxon>
    </lineage>
</organism>
<accession>A0A4V1QY92</accession>
<dbReference type="AlphaFoldDB" id="A0A4V1QY92"/>
<evidence type="ECO:0000313" key="2">
    <source>
        <dbReference type="EMBL" id="RXZ72346.1"/>
    </source>
</evidence>
<name>A0A4V1QY92_9MICO</name>